<comment type="caution">
    <text evidence="2">The sequence shown here is derived from an EMBL/GenBank/DDBJ whole genome shotgun (WGS) entry which is preliminary data.</text>
</comment>
<keyword evidence="3" id="KW-1185">Reference proteome</keyword>
<feature type="transmembrane region" description="Helical" evidence="1">
    <location>
        <begin position="175"/>
        <end position="195"/>
    </location>
</feature>
<feature type="transmembrane region" description="Helical" evidence="1">
    <location>
        <begin position="140"/>
        <end position="169"/>
    </location>
</feature>
<dbReference type="EMBL" id="SPNV01000192">
    <property type="protein sequence ID" value="KAF5858749.1"/>
    <property type="molecule type" value="Genomic_DNA"/>
</dbReference>
<organism evidence="2 3">
    <name type="scientific">Petromyces alliaceus</name>
    <name type="common">Aspergillus alliaceus</name>
    <dbReference type="NCBI Taxonomy" id="209559"/>
    <lineage>
        <taxon>Eukaryota</taxon>
        <taxon>Fungi</taxon>
        <taxon>Dikarya</taxon>
        <taxon>Ascomycota</taxon>
        <taxon>Pezizomycotina</taxon>
        <taxon>Eurotiomycetes</taxon>
        <taxon>Eurotiomycetidae</taxon>
        <taxon>Eurotiales</taxon>
        <taxon>Aspergillaceae</taxon>
        <taxon>Aspergillus</taxon>
        <taxon>Aspergillus subgen. Circumdati</taxon>
    </lineage>
</organism>
<keyword evidence="1" id="KW-1133">Transmembrane helix</keyword>
<dbReference type="AlphaFoldDB" id="A0A8H6E463"/>
<dbReference type="Proteomes" id="UP000541154">
    <property type="component" value="Unassembled WGS sequence"/>
</dbReference>
<evidence type="ECO:0000313" key="2">
    <source>
        <dbReference type="EMBL" id="KAF5858749.1"/>
    </source>
</evidence>
<sequence>MDDGFLVVTLGFLLLSITIMYREVIDRMYLVNALQMGVKEMDPPPDWEDISHQYYVWSSIHLTTTWCASSAVNLSSLPFFGELSDRIWPGRSTGGVYTVAVLTYVVTFISSTVLISSIRENESHHFFPQKSELLMMNSSLIIESIVLMSQDTLGALLILMITVCVIWKIQVRWSHNVILMCSLCLTVLMVALSIVRVSTRFCREQSFHMAVNRDQET</sequence>
<accession>A0A8H6E463</accession>
<protein>
    <submittedName>
        <fullName evidence="2">Uncharacterized protein</fullName>
    </submittedName>
</protein>
<feature type="transmembrane region" description="Helical" evidence="1">
    <location>
        <begin position="96"/>
        <end position="119"/>
    </location>
</feature>
<gene>
    <name evidence="2" type="ORF">ETB97_003803</name>
</gene>
<evidence type="ECO:0000256" key="1">
    <source>
        <dbReference type="SAM" id="Phobius"/>
    </source>
</evidence>
<keyword evidence="1" id="KW-0472">Membrane</keyword>
<name>A0A8H6E463_PETAA</name>
<keyword evidence="1" id="KW-0812">Transmembrane</keyword>
<proteinExistence type="predicted"/>
<reference evidence="2 3" key="1">
    <citation type="submission" date="2019-04" db="EMBL/GenBank/DDBJ databases">
        <title>Aspergillus burnettii sp. nov., novel species from soil in southeast Queensland.</title>
        <authorList>
            <person name="Gilchrist C.L.M."/>
            <person name="Pitt J.I."/>
            <person name="Lange L."/>
            <person name="Lacey H.J."/>
            <person name="Vuong D."/>
            <person name="Midgley D.J."/>
            <person name="Greenfield P."/>
            <person name="Bradbury M."/>
            <person name="Lacey E."/>
            <person name="Busk P.K."/>
            <person name="Pilgaard B."/>
            <person name="Chooi Y.H."/>
            <person name="Piggott A.M."/>
        </authorList>
    </citation>
    <scope>NUCLEOTIDE SEQUENCE [LARGE SCALE GENOMIC DNA]</scope>
    <source>
        <strain evidence="2 3">FRR 5400</strain>
    </source>
</reference>
<evidence type="ECO:0000313" key="3">
    <source>
        <dbReference type="Proteomes" id="UP000541154"/>
    </source>
</evidence>